<dbReference type="InterPro" id="IPR055414">
    <property type="entry name" value="LRR_R13L4/SHOC2-like"/>
</dbReference>
<gene>
    <name evidence="5" type="primary">LOC106466876</name>
</gene>
<evidence type="ECO:0000259" key="3">
    <source>
        <dbReference type="Pfam" id="PF23598"/>
    </source>
</evidence>
<dbReference type="PANTHER" id="PTHR48051:SF1">
    <property type="entry name" value="RAS SUPPRESSOR PROTEIN 1"/>
    <property type="match status" value="1"/>
</dbReference>
<dbReference type="SUPFAM" id="SSF52058">
    <property type="entry name" value="L domain-like"/>
    <property type="match status" value="1"/>
</dbReference>
<organism evidence="4 5">
    <name type="scientific">Limulus polyphemus</name>
    <name type="common">Atlantic horseshoe crab</name>
    <dbReference type="NCBI Taxonomy" id="6850"/>
    <lineage>
        <taxon>Eukaryota</taxon>
        <taxon>Metazoa</taxon>
        <taxon>Ecdysozoa</taxon>
        <taxon>Arthropoda</taxon>
        <taxon>Chelicerata</taxon>
        <taxon>Merostomata</taxon>
        <taxon>Xiphosura</taxon>
        <taxon>Limulidae</taxon>
        <taxon>Limulus</taxon>
    </lineage>
</organism>
<evidence type="ECO:0000256" key="2">
    <source>
        <dbReference type="ARBA" id="ARBA00022737"/>
    </source>
</evidence>
<feature type="domain" description="Disease resistance R13L4/SHOC-2-like LRR" evidence="3">
    <location>
        <begin position="37"/>
        <end position="116"/>
    </location>
</feature>
<reference evidence="5" key="1">
    <citation type="submission" date="2025-08" db="UniProtKB">
        <authorList>
            <consortium name="RefSeq"/>
        </authorList>
    </citation>
    <scope>IDENTIFICATION</scope>
    <source>
        <tissue evidence="5">Muscle</tissue>
    </source>
</reference>
<keyword evidence="2" id="KW-0677">Repeat</keyword>
<protein>
    <submittedName>
        <fullName evidence="5">Leucine-rich repeat-containing protein 57-like</fullName>
    </submittedName>
</protein>
<proteinExistence type="predicted"/>
<dbReference type="Proteomes" id="UP000694941">
    <property type="component" value="Unplaced"/>
</dbReference>
<dbReference type="InterPro" id="IPR050216">
    <property type="entry name" value="LRR_domain-containing"/>
</dbReference>
<dbReference type="InterPro" id="IPR032675">
    <property type="entry name" value="LRR_dom_sf"/>
</dbReference>
<dbReference type="Pfam" id="PF23598">
    <property type="entry name" value="LRR_14"/>
    <property type="match status" value="1"/>
</dbReference>
<dbReference type="SMART" id="SM00369">
    <property type="entry name" value="LRR_TYP"/>
    <property type="match status" value="5"/>
</dbReference>
<dbReference type="InterPro" id="IPR003591">
    <property type="entry name" value="Leu-rich_rpt_typical-subtyp"/>
</dbReference>
<dbReference type="PRINTS" id="PR00019">
    <property type="entry name" value="LEURICHRPT"/>
</dbReference>
<dbReference type="GeneID" id="106466876"/>
<evidence type="ECO:0000313" key="4">
    <source>
        <dbReference type="Proteomes" id="UP000694941"/>
    </source>
</evidence>
<dbReference type="RefSeq" id="XP_013782646.1">
    <property type="nucleotide sequence ID" value="XM_013927192.2"/>
</dbReference>
<keyword evidence="4" id="KW-1185">Reference proteome</keyword>
<evidence type="ECO:0000256" key="1">
    <source>
        <dbReference type="ARBA" id="ARBA00022614"/>
    </source>
</evidence>
<keyword evidence="1" id="KW-0433">Leucine-rich repeat</keyword>
<dbReference type="PANTHER" id="PTHR48051">
    <property type="match status" value="1"/>
</dbReference>
<accession>A0ABM1BIG0</accession>
<dbReference type="PROSITE" id="PS51450">
    <property type="entry name" value="LRR"/>
    <property type="match status" value="2"/>
</dbReference>
<dbReference type="InterPro" id="IPR001611">
    <property type="entry name" value="Leu-rich_rpt"/>
</dbReference>
<dbReference type="SMART" id="SM00365">
    <property type="entry name" value="LRR_SD22"/>
    <property type="match status" value="3"/>
</dbReference>
<evidence type="ECO:0000313" key="5">
    <source>
        <dbReference type="RefSeq" id="XP_013782646.1"/>
    </source>
</evidence>
<name>A0ABM1BIG0_LIMPO</name>
<dbReference type="Gene3D" id="3.80.10.10">
    <property type="entry name" value="Ribonuclease Inhibitor"/>
    <property type="match status" value="2"/>
</dbReference>
<sequence>MGNSIKPHIQTAEKTGVCQLVKNGLNDFPRELLPLTQVLRTLDLSDNKISTLPGAIGNFSQLKHLIMNNNRISFLPEELGKLKKLETLSMNNNHILTFPSSISDLINLRSVYFSGNCLTDFPVVFCNLRHLELLDLSQNKISQVPEIVKNLHVTELNINQNQISLLSEAIADCPRLKVLRVEENCLPLSAVSGRILTDSQISLLAVDGNLFEMKEFHGLEGYEKYMERYTATKKKMY</sequence>
<dbReference type="Pfam" id="PF00560">
    <property type="entry name" value="LRR_1"/>
    <property type="match status" value="1"/>
</dbReference>